<protein>
    <submittedName>
        <fullName evidence="1">Uncharacterized protein</fullName>
    </submittedName>
</protein>
<evidence type="ECO:0000313" key="1">
    <source>
        <dbReference type="EMBL" id="MBR8672381.1"/>
    </source>
</evidence>
<name>A0A941GGI1_NIACI</name>
<comment type="caution">
    <text evidence="1">The sequence shown here is derived from an EMBL/GenBank/DDBJ whole genome shotgun (WGS) entry which is preliminary data.</text>
</comment>
<organism evidence="1">
    <name type="scientific">Niallia circulans</name>
    <name type="common">Bacillus circulans</name>
    <dbReference type="NCBI Taxonomy" id="1397"/>
    <lineage>
        <taxon>Bacteria</taxon>
        <taxon>Bacillati</taxon>
        <taxon>Bacillota</taxon>
        <taxon>Bacilli</taxon>
        <taxon>Bacillales</taxon>
        <taxon>Bacillaceae</taxon>
        <taxon>Niallia</taxon>
    </lineage>
</organism>
<dbReference type="RefSeq" id="WP_212121646.1">
    <property type="nucleotide sequence ID" value="NZ_JAGTPX020000036.1"/>
</dbReference>
<accession>A0A941GGI1</accession>
<dbReference type="AlphaFoldDB" id="A0A941GGI1"/>
<sequence>MSLKEELKHEMQNLKRDMEKEVHKVWTIDYKGHCIEVINQMKEEFLIIDGITVDENKRKSLFSHIIPYTKLSGTLTLEDGKKHKVSVKIGGYIRLNCIIKIDHEIIMNKSEKLEFLPWEHKEKIVPYIQKQVQANHRIVDGQLPDDDYFFGTDKPRLDPGLFDIIVNEPPTPLFMNRLMKLFKEQLEHPTVKTRKSTYDQIIFDHIAIYRDELIEQLGQAELDGHALQQEALWLLEHAAHRDVVKFAILVLGFTNCEEYQDLLYTIGLHDEFTPYVIFAIRNGGKGVNDQIWSLVQSVQGMGKITAIELVEAKTPEMKYWLLTKGCENRKFADFIALRCATKGELDVALYEKDISKELYTGAAMIIEGLLDESNPDGIDNYPYAAAVLTRFLYHAHTHCENLEDFYPLLKISEFLHADEEIWEERLKEQWKQHERTLLQEALQPFLDNPKWSHLAFDALKQDSEVDFRAIKVAQFYQLDITSLLLKILKKEPLNSALFAAIMETKDIQLIKELCAFAETRFPLPRLTIEEQECLEFIIQDLQEFEGVGLPLIQVALESENERLRWQALTVLENWSPSVWNQPAIQDVLKTITKTTKDKEERRFAKQLLSK</sequence>
<proteinExistence type="predicted"/>
<gene>
    <name evidence="1" type="ORF">KD144_22880</name>
</gene>
<reference evidence="1" key="1">
    <citation type="submission" date="2021-04" db="EMBL/GenBank/DDBJ databases">
        <title>Genomic analysis of electroactive and textile dye degrading Bacillus circulans strain: DC10 isolated from constructed wetland-microbial fuel cells treating textile dye wastewaters.</title>
        <authorList>
            <person name="Patel D.U."/>
            <person name="Desai C.R."/>
        </authorList>
    </citation>
    <scope>NUCLEOTIDE SEQUENCE</scope>
    <source>
        <strain evidence="1">DC10</strain>
    </source>
</reference>
<dbReference type="EMBL" id="JAGTPX010000039">
    <property type="protein sequence ID" value="MBR8672381.1"/>
    <property type="molecule type" value="Genomic_DNA"/>
</dbReference>